<accession>A0ABQ2QWW8</accession>
<dbReference type="InterPro" id="IPR019775">
    <property type="entry name" value="WD40_repeat_CS"/>
</dbReference>
<protein>
    <recommendedName>
        <fullName evidence="7">WD40 repeat domain-containing protein</fullName>
    </recommendedName>
</protein>
<dbReference type="PROSITE" id="PS00678">
    <property type="entry name" value="WD_REPEATS_1"/>
    <property type="match status" value="1"/>
</dbReference>
<dbReference type="InterPro" id="IPR001680">
    <property type="entry name" value="WD40_rpt"/>
</dbReference>
<keyword evidence="4" id="KW-0732">Signal</keyword>
<proteinExistence type="predicted"/>
<feature type="repeat" description="WD" evidence="3">
    <location>
        <begin position="156"/>
        <end position="197"/>
    </location>
</feature>
<evidence type="ECO:0000313" key="5">
    <source>
        <dbReference type="EMBL" id="GGP97288.1"/>
    </source>
</evidence>
<dbReference type="SUPFAM" id="SSF50998">
    <property type="entry name" value="Quinoprotein alcohol dehydrogenase-like"/>
    <property type="match status" value="1"/>
</dbReference>
<dbReference type="PANTHER" id="PTHR44019:SF8">
    <property type="entry name" value="POC1 CENTRIOLAR PROTEIN HOMOLOG"/>
    <property type="match status" value="1"/>
</dbReference>
<evidence type="ECO:0000256" key="4">
    <source>
        <dbReference type="SAM" id="SignalP"/>
    </source>
</evidence>
<keyword evidence="2" id="KW-0677">Repeat</keyword>
<evidence type="ECO:0000313" key="6">
    <source>
        <dbReference type="Proteomes" id="UP000654004"/>
    </source>
</evidence>
<dbReference type="Pfam" id="PF00400">
    <property type="entry name" value="WD40"/>
    <property type="match status" value="1"/>
</dbReference>
<evidence type="ECO:0000256" key="2">
    <source>
        <dbReference type="ARBA" id="ARBA00022737"/>
    </source>
</evidence>
<keyword evidence="6" id="KW-1185">Reference proteome</keyword>
<gene>
    <name evidence="5" type="ORF">GCM10009410_34090</name>
</gene>
<dbReference type="InterPro" id="IPR050505">
    <property type="entry name" value="WDR55/POC1"/>
</dbReference>
<sequence>MTRVSMLFFCSTWLCVWLLSGCQPAPNKVIEITTDASYSASLSDDGQLVLVSTANNGVQVWDLTGPNMSYQWLQGKQDNTSNVIDTAISANNAFAATISSNSLAIWRLDDGSSVGWWSLPSYAQSVAIANNGQTLVGLVDGSVMSLSPQKNRLIQFLGHQEKVNSVSISADGQMALTGGNDGKVMLWNSQSGQPINQWLLNSRITKVLINDSGSLSFAADITGNATIWQSASGKQINKLNIIRRQMNFSSARFVKNDTQLLTGTPSKEIFLWQVDSGKSLKHWQVQLSKNTQNRGAVVYSAAMTAQGTIVSISSQGLIEYWQQ</sequence>
<dbReference type="InterPro" id="IPR011047">
    <property type="entry name" value="Quinoprotein_ADH-like_sf"/>
</dbReference>
<feature type="signal peptide" evidence="4">
    <location>
        <begin position="1"/>
        <end position="25"/>
    </location>
</feature>
<dbReference type="EMBL" id="BMQW01000011">
    <property type="protein sequence ID" value="GGP97288.1"/>
    <property type="molecule type" value="Genomic_DNA"/>
</dbReference>
<dbReference type="PROSITE" id="PS50082">
    <property type="entry name" value="WD_REPEATS_2"/>
    <property type="match status" value="1"/>
</dbReference>
<keyword evidence="1 3" id="KW-0853">WD repeat</keyword>
<reference evidence="6" key="1">
    <citation type="journal article" date="2019" name="Int. J. Syst. Evol. Microbiol.">
        <title>The Global Catalogue of Microorganisms (GCM) 10K type strain sequencing project: providing services to taxonomists for standard genome sequencing and annotation.</title>
        <authorList>
            <consortium name="The Broad Institute Genomics Platform"/>
            <consortium name="The Broad Institute Genome Sequencing Center for Infectious Disease"/>
            <person name="Wu L."/>
            <person name="Ma J."/>
        </authorList>
    </citation>
    <scope>NUCLEOTIDE SEQUENCE [LARGE SCALE GENOMIC DNA]</scope>
    <source>
        <strain evidence="6">JCM 32305</strain>
    </source>
</reference>
<dbReference type="Proteomes" id="UP000654004">
    <property type="component" value="Unassembled WGS sequence"/>
</dbReference>
<evidence type="ECO:0000256" key="3">
    <source>
        <dbReference type="PROSITE-ProRule" id="PRU00221"/>
    </source>
</evidence>
<evidence type="ECO:0008006" key="7">
    <source>
        <dbReference type="Google" id="ProtNLM"/>
    </source>
</evidence>
<evidence type="ECO:0000256" key="1">
    <source>
        <dbReference type="ARBA" id="ARBA00022574"/>
    </source>
</evidence>
<dbReference type="InterPro" id="IPR015943">
    <property type="entry name" value="WD40/YVTN_repeat-like_dom_sf"/>
</dbReference>
<comment type="caution">
    <text evidence="5">The sequence shown here is derived from an EMBL/GenBank/DDBJ whole genome shotgun (WGS) entry which is preliminary data.</text>
</comment>
<name>A0ABQ2QWW8_9GAMM</name>
<dbReference type="Gene3D" id="2.130.10.10">
    <property type="entry name" value="YVTN repeat-like/Quinoprotein amine dehydrogenase"/>
    <property type="match status" value="2"/>
</dbReference>
<organism evidence="5 6">
    <name type="scientific">Shewanella ulleungensis</name>
    <dbReference type="NCBI Taxonomy" id="2282699"/>
    <lineage>
        <taxon>Bacteria</taxon>
        <taxon>Pseudomonadati</taxon>
        <taxon>Pseudomonadota</taxon>
        <taxon>Gammaproteobacteria</taxon>
        <taxon>Alteromonadales</taxon>
        <taxon>Shewanellaceae</taxon>
        <taxon>Shewanella</taxon>
    </lineage>
</organism>
<dbReference type="SMART" id="SM00320">
    <property type="entry name" value="WD40"/>
    <property type="match status" value="4"/>
</dbReference>
<dbReference type="PROSITE" id="PS50294">
    <property type="entry name" value="WD_REPEATS_REGION"/>
    <property type="match status" value="1"/>
</dbReference>
<dbReference type="PROSITE" id="PS51257">
    <property type="entry name" value="PROKAR_LIPOPROTEIN"/>
    <property type="match status" value="1"/>
</dbReference>
<dbReference type="RefSeq" id="WP_188958362.1">
    <property type="nucleotide sequence ID" value="NZ_BMQW01000011.1"/>
</dbReference>
<feature type="chain" id="PRO_5047324497" description="WD40 repeat domain-containing protein" evidence="4">
    <location>
        <begin position="26"/>
        <end position="323"/>
    </location>
</feature>
<dbReference type="PANTHER" id="PTHR44019">
    <property type="entry name" value="WD REPEAT-CONTAINING PROTEIN 55"/>
    <property type="match status" value="1"/>
</dbReference>